<dbReference type="EMBL" id="FR915522">
    <property type="protein sequence ID" value="CDQ93591.1"/>
    <property type="molecule type" value="Genomic_DNA"/>
</dbReference>
<organism evidence="1 2">
    <name type="scientific">Oncorhynchus mykiss</name>
    <name type="common">Rainbow trout</name>
    <name type="synonym">Salmo gairdneri</name>
    <dbReference type="NCBI Taxonomy" id="8022"/>
    <lineage>
        <taxon>Eukaryota</taxon>
        <taxon>Metazoa</taxon>
        <taxon>Chordata</taxon>
        <taxon>Craniata</taxon>
        <taxon>Vertebrata</taxon>
        <taxon>Euteleostomi</taxon>
        <taxon>Actinopterygii</taxon>
        <taxon>Neopterygii</taxon>
        <taxon>Teleostei</taxon>
        <taxon>Protacanthopterygii</taxon>
        <taxon>Salmoniformes</taxon>
        <taxon>Salmonidae</taxon>
        <taxon>Salmoninae</taxon>
        <taxon>Oncorhynchus</taxon>
    </lineage>
</organism>
<proteinExistence type="predicted"/>
<accession>A0A060YPD4</accession>
<dbReference type="PaxDb" id="8022-A0A060YPD4"/>
<gene>
    <name evidence="1" type="ORF">GSONMT00025307001</name>
</gene>
<reference evidence="1" key="1">
    <citation type="journal article" date="2014" name="Nat. Commun.">
        <title>The rainbow trout genome provides novel insights into evolution after whole-genome duplication in vertebrates.</title>
        <authorList>
            <person name="Berthelot C."/>
            <person name="Brunet F."/>
            <person name="Chalopin D."/>
            <person name="Juanchich A."/>
            <person name="Bernard M."/>
            <person name="Noel B."/>
            <person name="Bento P."/>
            <person name="Da Silva C."/>
            <person name="Labadie K."/>
            <person name="Alberti A."/>
            <person name="Aury J.M."/>
            <person name="Louis A."/>
            <person name="Dehais P."/>
            <person name="Bardou P."/>
            <person name="Montfort J."/>
            <person name="Klopp C."/>
            <person name="Cabau C."/>
            <person name="Gaspin C."/>
            <person name="Thorgaard G.H."/>
            <person name="Boussaha M."/>
            <person name="Quillet E."/>
            <person name="Guyomard R."/>
            <person name="Galiana D."/>
            <person name="Bobe J."/>
            <person name="Volff J.N."/>
            <person name="Genet C."/>
            <person name="Wincker P."/>
            <person name="Jaillon O."/>
            <person name="Roest Crollius H."/>
            <person name="Guiguen Y."/>
        </authorList>
    </citation>
    <scope>NUCLEOTIDE SEQUENCE [LARGE SCALE GENOMIC DNA]</scope>
</reference>
<dbReference type="AlphaFoldDB" id="A0A060YPD4"/>
<dbReference type="STRING" id="8022.A0A060YPD4"/>
<protein>
    <submittedName>
        <fullName evidence="1">Uncharacterized protein</fullName>
    </submittedName>
</protein>
<name>A0A060YPD4_ONCMY</name>
<reference evidence="1" key="2">
    <citation type="submission" date="2014-03" db="EMBL/GenBank/DDBJ databases">
        <authorList>
            <person name="Genoscope - CEA"/>
        </authorList>
    </citation>
    <scope>NUCLEOTIDE SEQUENCE</scope>
</reference>
<sequence>MAASVVEHGEDAFRKLFKFYKRRNPPPDLRDVIDFSKIVKHEKVSVSKYSKLTTKYRCVNRQTSWYNTTGCS</sequence>
<evidence type="ECO:0000313" key="2">
    <source>
        <dbReference type="Proteomes" id="UP000193380"/>
    </source>
</evidence>
<dbReference type="Proteomes" id="UP000193380">
    <property type="component" value="Unassembled WGS sequence"/>
</dbReference>
<evidence type="ECO:0000313" key="1">
    <source>
        <dbReference type="EMBL" id="CDQ93591.1"/>
    </source>
</evidence>